<dbReference type="GO" id="GO:0140861">
    <property type="term" value="P:DNA repair-dependent chromatin remodeling"/>
    <property type="evidence" value="ECO:0007669"/>
    <property type="project" value="UniProtKB-ARBA"/>
</dbReference>
<feature type="domain" description="MYST-type HAT" evidence="9">
    <location>
        <begin position="8"/>
        <end position="283"/>
    </location>
</feature>
<evidence type="ECO:0000313" key="11">
    <source>
        <dbReference type="Proteomes" id="UP000494163"/>
    </source>
</evidence>
<dbReference type="GO" id="GO:0005634">
    <property type="term" value="C:nucleus"/>
    <property type="evidence" value="ECO:0007669"/>
    <property type="project" value="UniProtKB-SubCell"/>
</dbReference>
<dbReference type="GO" id="GO:0005705">
    <property type="term" value="C:polytene chromosome interband"/>
    <property type="evidence" value="ECO:0007669"/>
    <property type="project" value="UniProtKB-ARBA"/>
</dbReference>
<evidence type="ECO:0000256" key="8">
    <source>
        <dbReference type="RuleBase" id="RU361211"/>
    </source>
</evidence>
<dbReference type="InterPro" id="IPR016181">
    <property type="entry name" value="Acyl_CoA_acyltransferase"/>
</dbReference>
<keyword evidence="4" id="KW-0808">Transferase</keyword>
<dbReference type="InterPro" id="IPR036388">
    <property type="entry name" value="WH-like_DNA-bd_sf"/>
</dbReference>
<dbReference type="FunFam" id="3.40.630.30:FF:000002">
    <property type="entry name" value="Histone acetyltransferase"/>
    <property type="match status" value="1"/>
</dbReference>
<comment type="catalytic activity">
    <reaction evidence="8">
        <text>L-lysyl-[protein] + acetyl-CoA = N(6)-acetyl-L-lysyl-[protein] + CoA + H(+)</text>
        <dbReference type="Rhea" id="RHEA:45948"/>
        <dbReference type="Rhea" id="RHEA-COMP:9752"/>
        <dbReference type="Rhea" id="RHEA-COMP:10731"/>
        <dbReference type="ChEBI" id="CHEBI:15378"/>
        <dbReference type="ChEBI" id="CHEBI:29969"/>
        <dbReference type="ChEBI" id="CHEBI:57287"/>
        <dbReference type="ChEBI" id="CHEBI:57288"/>
        <dbReference type="ChEBI" id="CHEBI:61930"/>
        <dbReference type="EC" id="2.3.1.48"/>
    </reaction>
</comment>
<evidence type="ECO:0000256" key="3">
    <source>
        <dbReference type="ARBA" id="ARBA00013184"/>
    </source>
</evidence>
<evidence type="ECO:0000313" key="10">
    <source>
        <dbReference type="EMBL" id="ALC48724.1"/>
    </source>
</evidence>
<dbReference type="AlphaFoldDB" id="A0A0M5JAG6"/>
<evidence type="ECO:0000256" key="5">
    <source>
        <dbReference type="ARBA" id="ARBA00022990"/>
    </source>
</evidence>
<feature type="non-terminal residue" evidence="10">
    <location>
        <position position="1"/>
    </location>
</feature>
<dbReference type="OrthoDB" id="787137at2759"/>
<dbReference type="Gene3D" id="1.10.10.10">
    <property type="entry name" value="Winged helix-like DNA-binding domain superfamily/Winged helix DNA-binding domain"/>
    <property type="match status" value="1"/>
</dbReference>
<feature type="non-terminal residue" evidence="10">
    <location>
        <position position="288"/>
    </location>
</feature>
<dbReference type="EC" id="2.3.1.48" evidence="3 8"/>
<comment type="similarity">
    <text evidence="2 8">Belongs to the MYST (SAS/MOZ) family.</text>
</comment>
<dbReference type="SUPFAM" id="SSF55729">
    <property type="entry name" value="Acyl-CoA N-acyltransferases (Nat)"/>
    <property type="match status" value="1"/>
</dbReference>
<dbReference type="CDD" id="cd04301">
    <property type="entry name" value="NAT_SF"/>
    <property type="match status" value="1"/>
</dbReference>
<dbReference type="Proteomes" id="UP000494163">
    <property type="component" value="Chromosome X"/>
</dbReference>
<protein>
    <recommendedName>
        <fullName evidence="3 8">Histone acetyltransferase</fullName>
        <ecNumber evidence="3 8">2.3.1.48</ecNumber>
    </recommendedName>
</protein>
<dbReference type="InterPro" id="IPR002717">
    <property type="entry name" value="HAT_MYST-type"/>
</dbReference>
<dbReference type="GO" id="GO:0046972">
    <property type="term" value="F:histone H4K16 acetyltransferase activity"/>
    <property type="evidence" value="ECO:0007669"/>
    <property type="project" value="TreeGrafter"/>
</dbReference>
<dbReference type="GO" id="GO:0035267">
    <property type="term" value="C:NuA4 histone acetyltransferase complex"/>
    <property type="evidence" value="ECO:0007669"/>
    <property type="project" value="TreeGrafter"/>
</dbReference>
<dbReference type="PANTHER" id="PTHR10615:SF82">
    <property type="entry name" value="HISTONE ACETYLTRANSFERASE KAT8"/>
    <property type="match status" value="1"/>
</dbReference>
<dbReference type="PROSITE" id="PS51726">
    <property type="entry name" value="MYST_HAT"/>
    <property type="match status" value="1"/>
</dbReference>
<dbReference type="GO" id="GO:0072487">
    <property type="term" value="C:MSL complex"/>
    <property type="evidence" value="ECO:0007669"/>
    <property type="project" value="TreeGrafter"/>
</dbReference>
<evidence type="ECO:0000256" key="4">
    <source>
        <dbReference type="ARBA" id="ARBA00022679"/>
    </source>
</evidence>
<sequence length="288" mass="33880">EKEHELITKIKYIDKLQFGAFEIDTWYFSPYPGEYGKTRTLYVCEFCLKYMRVEDTYNLHLANCKRRHPPGKEIYRKGTLSIYEVNGMEEQLYCQLLCLMAKLFLDHKALYFDMDPFFFYVLCEIDRQGSHIVGYFSKEKKSLENNNVACILVLPPYQRKGYGKLLIAFSYELSRKEGIIGSPENPLSDLGRLSYRSYWAYTLLALMKRRCNAETTTIKELSEASGITQEDIIYTLQSMKMIKYWKGQHVICVTAKTINDHLRLPQFRRPKLTIDSNFLVWKPHNAQS</sequence>
<dbReference type="FunFam" id="1.10.10.10:FF:000022">
    <property type="entry name" value="Histone acetyltransferase"/>
    <property type="match status" value="1"/>
</dbReference>
<dbReference type="GO" id="GO:0044545">
    <property type="term" value="C:NSL complex"/>
    <property type="evidence" value="ECO:0007669"/>
    <property type="project" value="TreeGrafter"/>
</dbReference>
<evidence type="ECO:0000256" key="7">
    <source>
        <dbReference type="PIRSR" id="PIRSR602717-51"/>
    </source>
</evidence>
<dbReference type="OMA" id="DSPEGNN"/>
<keyword evidence="6 8" id="KW-0539">Nucleus</keyword>
<dbReference type="InterPro" id="IPR040706">
    <property type="entry name" value="Zf-MYST"/>
</dbReference>
<dbReference type="STRING" id="30019.A0A0M5JAG6"/>
<dbReference type="FunFam" id="3.30.60.60:FF:000001">
    <property type="entry name" value="Histone acetyltransferase"/>
    <property type="match status" value="1"/>
</dbReference>
<proteinExistence type="inferred from homology"/>
<dbReference type="Pfam" id="PF01853">
    <property type="entry name" value="MOZ_SAS"/>
    <property type="match status" value="1"/>
</dbReference>
<dbReference type="Pfam" id="PF17772">
    <property type="entry name" value="zf-MYST"/>
    <property type="match status" value="1"/>
</dbReference>
<dbReference type="Gene3D" id="3.40.630.30">
    <property type="match status" value="1"/>
</dbReference>
<evidence type="ECO:0000256" key="6">
    <source>
        <dbReference type="ARBA" id="ARBA00023242"/>
    </source>
</evidence>
<organism evidence="10 11">
    <name type="scientific">Drosophila busckii</name>
    <name type="common">Fruit fly</name>
    <dbReference type="NCBI Taxonomy" id="30019"/>
    <lineage>
        <taxon>Eukaryota</taxon>
        <taxon>Metazoa</taxon>
        <taxon>Ecdysozoa</taxon>
        <taxon>Arthropoda</taxon>
        <taxon>Hexapoda</taxon>
        <taxon>Insecta</taxon>
        <taxon>Pterygota</taxon>
        <taxon>Neoptera</taxon>
        <taxon>Endopterygota</taxon>
        <taxon>Diptera</taxon>
        <taxon>Brachycera</taxon>
        <taxon>Muscomorpha</taxon>
        <taxon>Ephydroidea</taxon>
        <taxon>Drosophilidae</taxon>
        <taxon>Drosophila</taxon>
    </lineage>
</organism>
<keyword evidence="5" id="KW-0007">Acetylation</keyword>
<reference evidence="10 11" key="1">
    <citation type="submission" date="2015-08" db="EMBL/GenBank/DDBJ databases">
        <title>Ancestral chromatin configuration constrains chromatin evolution on differentiating sex chromosomes in Drosophila.</title>
        <authorList>
            <person name="Zhou Q."/>
            <person name="Bachtrog D."/>
        </authorList>
    </citation>
    <scope>NUCLEOTIDE SEQUENCE [LARGE SCALE GENOMIC DNA]</scope>
    <source>
        <tissue evidence="10">Whole larvae</tissue>
    </source>
</reference>
<keyword evidence="11" id="KW-1185">Reference proteome</keyword>
<dbReference type="Gene3D" id="3.30.60.60">
    <property type="entry name" value="N-acetyl transferase-like"/>
    <property type="match status" value="1"/>
</dbReference>
<name>A0A0M5JAG6_DROBS</name>
<evidence type="ECO:0000256" key="1">
    <source>
        <dbReference type="ARBA" id="ARBA00004123"/>
    </source>
</evidence>
<accession>A0A0M5JAG6</accession>
<dbReference type="EMBL" id="CP012528">
    <property type="protein sequence ID" value="ALC48724.1"/>
    <property type="molecule type" value="Genomic_DNA"/>
</dbReference>
<feature type="active site" description="Proton donor/acceptor" evidence="7">
    <location>
        <position position="184"/>
    </location>
</feature>
<comment type="subcellular location">
    <subcellularLocation>
        <location evidence="1 8">Nucleus</location>
    </subcellularLocation>
</comment>
<dbReference type="InterPro" id="IPR050603">
    <property type="entry name" value="MYST_HAT"/>
</dbReference>
<dbReference type="GO" id="GO:0006355">
    <property type="term" value="P:regulation of DNA-templated transcription"/>
    <property type="evidence" value="ECO:0007669"/>
    <property type="project" value="InterPro"/>
</dbReference>
<dbReference type="PANTHER" id="PTHR10615">
    <property type="entry name" value="HISTONE ACETYLTRANSFERASE"/>
    <property type="match status" value="1"/>
</dbReference>
<evidence type="ECO:0000256" key="2">
    <source>
        <dbReference type="ARBA" id="ARBA00010107"/>
    </source>
</evidence>
<evidence type="ECO:0000259" key="9">
    <source>
        <dbReference type="PROSITE" id="PS51726"/>
    </source>
</evidence>
<gene>
    <name evidence="10" type="ORF">Dbus_chrXg580</name>
</gene>